<dbReference type="Pfam" id="PF12755">
    <property type="entry name" value="Vac14_Fab1_bd"/>
    <property type="match status" value="1"/>
</dbReference>
<comment type="similarity">
    <text evidence="2">Belongs to the VAC14 family.</text>
</comment>
<dbReference type="PANTHER" id="PTHR16023">
    <property type="entry name" value="TAX1 BINDING PROTEIN-RELATED"/>
    <property type="match status" value="1"/>
</dbReference>
<name>A0ABR3GF83_9PEZI</name>
<dbReference type="InterPro" id="IPR021133">
    <property type="entry name" value="HEAT_type_2"/>
</dbReference>
<evidence type="ECO:0000256" key="5">
    <source>
        <dbReference type="PROSITE-ProRule" id="PRU00103"/>
    </source>
</evidence>
<feature type="region of interest" description="Disordered" evidence="6">
    <location>
        <begin position="446"/>
        <end position="518"/>
    </location>
</feature>
<protein>
    <recommendedName>
        <fullName evidence="7">Vacuolar protein 14 C-terminal Fig4-binding domain-containing protein</fullName>
    </recommendedName>
</protein>
<comment type="subcellular location">
    <subcellularLocation>
        <location evidence="1">Endomembrane system</location>
    </subcellularLocation>
</comment>
<gene>
    <name evidence="8" type="ORF">Q9L58_006461</name>
</gene>
<evidence type="ECO:0000256" key="6">
    <source>
        <dbReference type="SAM" id="MobiDB-lite"/>
    </source>
</evidence>
<reference evidence="8 9" key="1">
    <citation type="submission" date="2024-02" db="EMBL/GenBank/DDBJ databases">
        <title>Discinaceae phylogenomics.</title>
        <authorList>
            <person name="Dirks A.C."/>
            <person name="James T.Y."/>
        </authorList>
    </citation>
    <scope>NUCLEOTIDE SEQUENCE [LARGE SCALE GENOMIC DNA]</scope>
    <source>
        <strain evidence="8 9">ACD0624</strain>
    </source>
</reference>
<evidence type="ECO:0000313" key="9">
    <source>
        <dbReference type="Proteomes" id="UP001447188"/>
    </source>
</evidence>
<feature type="repeat" description="HEAT" evidence="5">
    <location>
        <begin position="86"/>
        <end position="121"/>
    </location>
</feature>
<keyword evidence="4" id="KW-0472">Membrane</keyword>
<feature type="region of interest" description="Disordered" evidence="6">
    <location>
        <begin position="290"/>
        <end position="334"/>
    </location>
</feature>
<accession>A0ABR3GF83</accession>
<dbReference type="SUPFAM" id="SSF48371">
    <property type="entry name" value="ARM repeat"/>
    <property type="match status" value="1"/>
</dbReference>
<feature type="domain" description="Vacuolar protein 14 C-terminal Fig4-binding" evidence="7">
    <location>
        <begin position="615"/>
        <end position="792"/>
    </location>
</feature>
<keyword evidence="3" id="KW-0677">Repeat</keyword>
<comment type="caution">
    <text evidence="8">The sequence shown here is derived from an EMBL/GenBank/DDBJ whole genome shotgun (WGS) entry which is preliminary data.</text>
</comment>
<keyword evidence="9" id="KW-1185">Reference proteome</keyword>
<feature type="compositionally biased region" description="Pro residues" evidence="6">
    <location>
        <begin position="496"/>
        <end position="513"/>
    </location>
</feature>
<evidence type="ECO:0000256" key="1">
    <source>
        <dbReference type="ARBA" id="ARBA00004308"/>
    </source>
</evidence>
<dbReference type="InterPro" id="IPR011989">
    <property type="entry name" value="ARM-like"/>
</dbReference>
<feature type="compositionally biased region" description="Basic and acidic residues" evidence="6">
    <location>
        <begin position="460"/>
        <end position="490"/>
    </location>
</feature>
<dbReference type="Pfam" id="PF11916">
    <property type="entry name" value="Vac14_Fig4_bd"/>
    <property type="match status" value="1"/>
</dbReference>
<dbReference type="InterPro" id="IPR016024">
    <property type="entry name" value="ARM-type_fold"/>
</dbReference>
<dbReference type="PANTHER" id="PTHR16023:SF0">
    <property type="entry name" value="PROTEIN VAC14 HOMOLOG"/>
    <property type="match status" value="1"/>
</dbReference>
<organism evidence="8 9">
    <name type="scientific">Discina gigas</name>
    <dbReference type="NCBI Taxonomy" id="1032678"/>
    <lineage>
        <taxon>Eukaryota</taxon>
        <taxon>Fungi</taxon>
        <taxon>Dikarya</taxon>
        <taxon>Ascomycota</taxon>
        <taxon>Pezizomycotina</taxon>
        <taxon>Pezizomycetes</taxon>
        <taxon>Pezizales</taxon>
        <taxon>Discinaceae</taxon>
        <taxon>Discina</taxon>
    </lineage>
</organism>
<evidence type="ECO:0000256" key="2">
    <source>
        <dbReference type="ARBA" id="ARBA00010225"/>
    </source>
</evidence>
<evidence type="ECO:0000313" key="8">
    <source>
        <dbReference type="EMBL" id="KAL0634575.1"/>
    </source>
</evidence>
<dbReference type="EMBL" id="JBBBZM010000090">
    <property type="protein sequence ID" value="KAL0634575.1"/>
    <property type="molecule type" value="Genomic_DNA"/>
</dbReference>
<dbReference type="PROSITE" id="PS50077">
    <property type="entry name" value="HEAT_REPEAT"/>
    <property type="match status" value="1"/>
</dbReference>
<sequence>MDNSIQRSLNDKLYDRRKLGALELEKVVRECVAHEDHNKIRQIIDQLCHEFAYAVHQPHARNGGLIGLAAASIALGPEVARYLDDIVPPVLACFADQDARVRYYACESMYNIAKVAKGEILPYFNDVFDALSKLAADSELSVKNGAELLDRLVKDIVAESAATYISVLQSPEQSITDTQSDANSPTYASDAAFPTAFSLPRFIPLLTERIHVINPFTRIFLVSWITLLDSIPDLELVTHLPTFLGGLFKFLSDPNQDVHVTTQQALEGFLAEIKRIARVKRGIEEFRKARPRSRARSDSGSADNTEEGFSIREREDSLDATVTPNDRERDADGSWIPGQDVLVDHSRILEILIPFLDSSGGFLFFDGAVARPAGSFVHTEEEIQLTALRWVDHFFEICPEDLLPFVPRLLSHVLPAIAHEVEMVRQAAVKVNTSLIGLIVGLGDEVGSPPMSRQPTRESTMGERDRPERTSDRRDSQARQSLTKESDSMGRRTPSSIPPAPSTPVPPPSPTPPKSADLDYSATVNALTLQFLNEHEQTRVVALEWLIMLHKKAPRKMLAINDGTFPALLKTLSDPSDQVVTRDLQLLSQISHNSEDDYFTSFMVSLLSLFSTDRRLLETRGNLIIRHLCVNLNPERIYRTLADILEKDEDVEFASIMVQNLNNNLMTAPELADLRKRLRSLDTKDGQTFFVSLFRSWCHNAVATFSLCLLAQAYEQASNLLQIFAELEITVNLLIQVDKLVQLLESPVFTYLRLQLLEPEKHPYLYKCLYGLLMLLPQSSAFAALKNRLNSVSAIGYLHVAPRTTPSTTTYERPTRLKGKTDEIKWVELLDKFKAVQERARRAAQMQYSIRTSTTQSTMSTGGVGATSAILSPSRTSTPAGSATMAAGANAGKTVPARGGLGIGRLAAAGRRARR</sequence>
<dbReference type="InterPro" id="IPR021841">
    <property type="entry name" value="VAC14_Fig4p-bd"/>
</dbReference>
<evidence type="ECO:0000256" key="3">
    <source>
        <dbReference type="ARBA" id="ARBA00022737"/>
    </source>
</evidence>
<dbReference type="Gene3D" id="1.25.10.10">
    <property type="entry name" value="Leucine-rich Repeat Variant"/>
    <property type="match status" value="2"/>
</dbReference>
<dbReference type="InterPro" id="IPR026825">
    <property type="entry name" value="Vac14"/>
</dbReference>
<evidence type="ECO:0000259" key="7">
    <source>
        <dbReference type="Pfam" id="PF11916"/>
    </source>
</evidence>
<proteinExistence type="inferred from homology"/>
<evidence type="ECO:0000256" key="4">
    <source>
        <dbReference type="ARBA" id="ARBA00023136"/>
    </source>
</evidence>
<dbReference type="Proteomes" id="UP001447188">
    <property type="component" value="Unassembled WGS sequence"/>
</dbReference>